<dbReference type="AlphaFoldDB" id="A0A9D2CRK6"/>
<reference evidence="1" key="1">
    <citation type="journal article" date="2021" name="PeerJ">
        <title>Extensive microbial diversity within the chicken gut microbiome revealed by metagenomics and culture.</title>
        <authorList>
            <person name="Gilroy R."/>
            <person name="Ravi A."/>
            <person name="Getino M."/>
            <person name="Pursley I."/>
            <person name="Horton D.L."/>
            <person name="Alikhan N.F."/>
            <person name="Baker D."/>
            <person name="Gharbi K."/>
            <person name="Hall N."/>
            <person name="Watson M."/>
            <person name="Adriaenssens E.M."/>
            <person name="Foster-Nyarko E."/>
            <person name="Jarju S."/>
            <person name="Secka A."/>
            <person name="Antonio M."/>
            <person name="Oren A."/>
            <person name="Chaudhuri R.R."/>
            <person name="La Ragione R."/>
            <person name="Hildebrand F."/>
            <person name="Pallen M.J."/>
        </authorList>
    </citation>
    <scope>NUCLEOTIDE SEQUENCE</scope>
    <source>
        <strain evidence="1">1345</strain>
    </source>
</reference>
<name>A0A9D2CRK6_9FIRM</name>
<dbReference type="EMBL" id="DXCQ01000008">
    <property type="protein sequence ID" value="HIY96225.1"/>
    <property type="molecule type" value="Genomic_DNA"/>
</dbReference>
<comment type="caution">
    <text evidence="1">The sequence shown here is derived from an EMBL/GenBank/DDBJ whole genome shotgun (WGS) entry which is preliminary data.</text>
</comment>
<protein>
    <submittedName>
        <fullName evidence="1">Uncharacterized protein</fullName>
    </submittedName>
</protein>
<evidence type="ECO:0000313" key="1">
    <source>
        <dbReference type="EMBL" id="HIY96225.1"/>
    </source>
</evidence>
<organism evidence="1 2">
    <name type="scientific">Candidatus Borkfalkia excrementigallinarum</name>
    <dbReference type="NCBI Taxonomy" id="2838506"/>
    <lineage>
        <taxon>Bacteria</taxon>
        <taxon>Bacillati</taxon>
        <taxon>Bacillota</taxon>
        <taxon>Clostridia</taxon>
        <taxon>Christensenellales</taxon>
        <taxon>Christensenellaceae</taxon>
        <taxon>Candidatus Borkfalkia</taxon>
    </lineage>
</organism>
<proteinExistence type="predicted"/>
<reference evidence="1" key="2">
    <citation type="submission" date="2021-04" db="EMBL/GenBank/DDBJ databases">
        <authorList>
            <person name="Gilroy R."/>
        </authorList>
    </citation>
    <scope>NUCLEOTIDE SEQUENCE</scope>
    <source>
        <strain evidence="1">1345</strain>
    </source>
</reference>
<gene>
    <name evidence="1" type="ORF">H9729_00900</name>
</gene>
<accession>A0A9D2CRK6</accession>
<dbReference type="Proteomes" id="UP000886750">
    <property type="component" value="Unassembled WGS sequence"/>
</dbReference>
<evidence type="ECO:0000313" key="2">
    <source>
        <dbReference type="Proteomes" id="UP000886750"/>
    </source>
</evidence>
<sequence>MSEDFIHDLNEYFSKKYTNYDLISSMPSYEAITISMVLKNRNRIEEGEYAANEMRKIAYQPNADKVLAEIKERYVDNNFTFSVRVAPFKMRVKALFGGKDLPGKLMAKMIGNYGEDPAALWQKLGVSEEVWAKTLRGYYLPEKVLLFKVFLLLGVSQEDSFALMKLCGAYYNFEDARDVVVRYLMDYRIFNRDMIDRAFDEFHIRRIL</sequence>